<evidence type="ECO:0000313" key="3">
    <source>
        <dbReference type="EMBL" id="RRR18516.1"/>
    </source>
</evidence>
<keyword evidence="1" id="KW-0812">Transmembrane</keyword>
<sequence>MYAWLFRLLPGPLWVRILLTVLVLAAIIVALFGWVFPAIAPFMPFNDGLVGAVAATG</sequence>
<reference evidence="3 4" key="1">
    <citation type="submission" date="2018-07" db="EMBL/GenBank/DDBJ databases">
        <title>Brachybacteriurn paraconglorneratum KCTC 9916.</title>
        <authorList>
            <person name="Li Y."/>
        </authorList>
    </citation>
    <scope>NUCLEOTIDE SEQUENCE [LARGE SCALE GENOMIC DNA]</scope>
    <source>
        <strain evidence="3 4">KCTC 9916</strain>
    </source>
</reference>
<dbReference type="GeneID" id="78121344"/>
<keyword evidence="4" id="KW-1185">Reference proteome</keyword>
<gene>
    <name evidence="3" type="ORF">DS079_09960</name>
    <name evidence="2" type="ORF">K8W24_03945</name>
</gene>
<keyword evidence="1" id="KW-1133">Transmembrane helix</keyword>
<reference evidence="2" key="2">
    <citation type="journal article" date="2021" name="PeerJ">
        <title>Extensive microbial diversity within the chicken gut microbiome revealed by metagenomics and culture.</title>
        <authorList>
            <person name="Gilroy R."/>
            <person name="Ravi A."/>
            <person name="Getino M."/>
            <person name="Pursley I."/>
            <person name="Horton D.L."/>
            <person name="Alikhan N.F."/>
            <person name="Baker D."/>
            <person name="Gharbi K."/>
            <person name="Hall N."/>
            <person name="Watson M."/>
            <person name="Adriaenssens E.M."/>
            <person name="Foster-Nyarko E."/>
            <person name="Jarju S."/>
            <person name="Secka A."/>
            <person name="Antonio M."/>
            <person name="Oren A."/>
            <person name="Chaudhuri R.R."/>
            <person name="La Ragione R."/>
            <person name="Hildebrand F."/>
            <person name="Pallen M.J."/>
        </authorList>
    </citation>
    <scope>NUCLEOTIDE SEQUENCE</scope>
    <source>
        <strain evidence="2">1647</strain>
    </source>
</reference>
<feature type="transmembrane region" description="Helical" evidence="1">
    <location>
        <begin position="13"/>
        <end position="36"/>
    </location>
</feature>
<name>A0A426SK04_9MICO</name>
<keyword evidence="1" id="KW-0472">Membrane</keyword>
<dbReference type="RefSeq" id="WP_126987050.1">
    <property type="nucleotide sequence ID" value="NZ_CANLNX010000003.1"/>
</dbReference>
<evidence type="ECO:0000313" key="2">
    <source>
        <dbReference type="EMBL" id="HJF48942.1"/>
    </source>
</evidence>
<dbReference type="Proteomes" id="UP000775129">
    <property type="component" value="Unassembled WGS sequence"/>
</dbReference>
<evidence type="ECO:0000313" key="4">
    <source>
        <dbReference type="Proteomes" id="UP000274327"/>
    </source>
</evidence>
<evidence type="ECO:0008006" key="5">
    <source>
        <dbReference type="Google" id="ProtNLM"/>
    </source>
</evidence>
<accession>A0A426SK04</accession>
<dbReference type="EMBL" id="DYWO01000122">
    <property type="protein sequence ID" value="HJF48942.1"/>
    <property type="molecule type" value="Genomic_DNA"/>
</dbReference>
<reference evidence="2" key="3">
    <citation type="submission" date="2021-09" db="EMBL/GenBank/DDBJ databases">
        <authorList>
            <person name="Gilroy R."/>
        </authorList>
    </citation>
    <scope>NUCLEOTIDE SEQUENCE</scope>
    <source>
        <strain evidence="2">1647</strain>
    </source>
</reference>
<dbReference type="AlphaFoldDB" id="A0A426SK04"/>
<dbReference type="Proteomes" id="UP000274327">
    <property type="component" value="Unassembled WGS sequence"/>
</dbReference>
<dbReference type="EMBL" id="QOCI01000007">
    <property type="protein sequence ID" value="RRR18516.1"/>
    <property type="molecule type" value="Genomic_DNA"/>
</dbReference>
<protein>
    <recommendedName>
        <fullName evidence="5">DUF4175 domain-containing protein</fullName>
    </recommendedName>
</protein>
<comment type="caution">
    <text evidence="3">The sequence shown here is derived from an EMBL/GenBank/DDBJ whole genome shotgun (WGS) entry which is preliminary data.</text>
</comment>
<organism evidence="3 4">
    <name type="scientific">Brachybacterium paraconglomeratum</name>
    <dbReference type="NCBI Taxonomy" id="173362"/>
    <lineage>
        <taxon>Bacteria</taxon>
        <taxon>Bacillati</taxon>
        <taxon>Actinomycetota</taxon>
        <taxon>Actinomycetes</taxon>
        <taxon>Micrococcales</taxon>
        <taxon>Dermabacteraceae</taxon>
        <taxon>Brachybacterium</taxon>
    </lineage>
</organism>
<proteinExistence type="predicted"/>
<evidence type="ECO:0000256" key="1">
    <source>
        <dbReference type="SAM" id="Phobius"/>
    </source>
</evidence>